<dbReference type="Proteomes" id="UP000012073">
    <property type="component" value="Unassembled WGS sequence"/>
</dbReference>
<protein>
    <submittedName>
        <fullName evidence="2">Uncharacterized protein</fullName>
    </submittedName>
</protein>
<dbReference type="EMBL" id="HG001780">
    <property type="protein sequence ID" value="CDF36472.1"/>
    <property type="molecule type" value="Genomic_DNA"/>
</dbReference>
<reference evidence="3" key="1">
    <citation type="journal article" date="2013" name="Proc. Natl. Acad. Sci. U.S.A.">
        <title>Genome structure and metabolic features in the red seaweed Chondrus crispus shed light on evolution of the Archaeplastida.</title>
        <authorList>
            <person name="Collen J."/>
            <person name="Porcel B."/>
            <person name="Carre W."/>
            <person name="Ball S.G."/>
            <person name="Chaparro C."/>
            <person name="Tonon T."/>
            <person name="Barbeyron T."/>
            <person name="Michel G."/>
            <person name="Noel B."/>
            <person name="Valentin K."/>
            <person name="Elias M."/>
            <person name="Artiguenave F."/>
            <person name="Arun A."/>
            <person name="Aury J.M."/>
            <person name="Barbosa-Neto J.F."/>
            <person name="Bothwell J.H."/>
            <person name="Bouget F.Y."/>
            <person name="Brillet L."/>
            <person name="Cabello-Hurtado F."/>
            <person name="Capella-Gutierrez S."/>
            <person name="Charrier B."/>
            <person name="Cladiere L."/>
            <person name="Cock J.M."/>
            <person name="Coelho S.M."/>
            <person name="Colleoni C."/>
            <person name="Czjzek M."/>
            <person name="Da Silva C."/>
            <person name="Delage L."/>
            <person name="Denoeud F."/>
            <person name="Deschamps P."/>
            <person name="Dittami S.M."/>
            <person name="Gabaldon T."/>
            <person name="Gachon C.M."/>
            <person name="Groisillier A."/>
            <person name="Herve C."/>
            <person name="Jabbari K."/>
            <person name="Katinka M."/>
            <person name="Kloareg B."/>
            <person name="Kowalczyk N."/>
            <person name="Labadie K."/>
            <person name="Leblanc C."/>
            <person name="Lopez P.J."/>
            <person name="McLachlan D.H."/>
            <person name="Meslet-Cladiere L."/>
            <person name="Moustafa A."/>
            <person name="Nehr Z."/>
            <person name="Nyvall Collen P."/>
            <person name="Panaud O."/>
            <person name="Partensky F."/>
            <person name="Poulain J."/>
            <person name="Rensing S.A."/>
            <person name="Rousvoal S."/>
            <person name="Samson G."/>
            <person name="Symeonidi A."/>
            <person name="Weissenbach J."/>
            <person name="Zambounis A."/>
            <person name="Wincker P."/>
            <person name="Boyen C."/>
        </authorList>
    </citation>
    <scope>NUCLEOTIDE SEQUENCE [LARGE SCALE GENOMIC DNA]</scope>
    <source>
        <strain evidence="3">cv. Stackhouse</strain>
    </source>
</reference>
<feature type="compositionally biased region" description="Basic and acidic residues" evidence="1">
    <location>
        <begin position="8"/>
        <end position="18"/>
    </location>
</feature>
<evidence type="ECO:0000313" key="3">
    <source>
        <dbReference type="Proteomes" id="UP000012073"/>
    </source>
</evidence>
<accession>R7QDA5</accession>
<organism evidence="2 3">
    <name type="scientific">Chondrus crispus</name>
    <name type="common">Carrageen Irish moss</name>
    <name type="synonym">Polymorpha crispa</name>
    <dbReference type="NCBI Taxonomy" id="2769"/>
    <lineage>
        <taxon>Eukaryota</taxon>
        <taxon>Rhodophyta</taxon>
        <taxon>Florideophyceae</taxon>
        <taxon>Rhodymeniophycidae</taxon>
        <taxon>Gigartinales</taxon>
        <taxon>Gigartinaceae</taxon>
        <taxon>Chondrus</taxon>
    </lineage>
</organism>
<proteinExistence type="predicted"/>
<gene>
    <name evidence="2" type="ORF">CHC_T00004402001</name>
</gene>
<name>R7QDA5_CHOCR</name>
<evidence type="ECO:0000313" key="2">
    <source>
        <dbReference type="EMBL" id="CDF36472.1"/>
    </source>
</evidence>
<keyword evidence="3" id="KW-1185">Reference proteome</keyword>
<dbReference type="GeneID" id="17324021"/>
<evidence type="ECO:0000256" key="1">
    <source>
        <dbReference type="SAM" id="MobiDB-lite"/>
    </source>
</evidence>
<dbReference type="Gramene" id="CDF36472">
    <property type="protein sequence ID" value="CDF36472"/>
    <property type="gene ID" value="CHC_T00004402001"/>
</dbReference>
<dbReference type="RefSeq" id="XP_005716291.1">
    <property type="nucleotide sequence ID" value="XM_005716234.1"/>
</dbReference>
<sequence>MKPPPEPPGDHAPTERRPSSATTPIAARRTKDGQDRSTAIRSEAKEGQFDPAARGRASLCSAR</sequence>
<feature type="region of interest" description="Disordered" evidence="1">
    <location>
        <begin position="1"/>
        <end position="63"/>
    </location>
</feature>
<dbReference type="AlphaFoldDB" id="R7QDA5"/>
<dbReference type="KEGG" id="ccp:CHC_T00004402001"/>